<comment type="caution">
    <text evidence="1">The sequence shown here is derived from an EMBL/GenBank/DDBJ whole genome shotgun (WGS) entry which is preliminary data.</text>
</comment>
<dbReference type="Proteomes" id="UP000664032">
    <property type="component" value="Unassembled WGS sequence"/>
</dbReference>
<keyword evidence="2" id="KW-1185">Reference proteome</keyword>
<dbReference type="EMBL" id="JAFIQS020000009">
    <property type="protein sequence ID" value="KAH9477686.1"/>
    <property type="molecule type" value="Genomic_DNA"/>
</dbReference>
<name>A0ACB8GR37_PSICU</name>
<reference evidence="1" key="1">
    <citation type="submission" date="2021-10" db="EMBL/GenBank/DDBJ databases">
        <title>Psilocybe cubensis genome.</title>
        <authorList>
            <person name="Mckernan K.J."/>
            <person name="Crawford S."/>
            <person name="Trippe A."/>
            <person name="Kane L.T."/>
            <person name="Mclaughlin S."/>
        </authorList>
    </citation>
    <scope>NUCLEOTIDE SEQUENCE</scope>
    <source>
        <strain evidence="1">MGC-MH-2018</strain>
    </source>
</reference>
<proteinExistence type="predicted"/>
<gene>
    <name evidence="1" type="ORF">JR316_0009912</name>
</gene>
<evidence type="ECO:0000313" key="1">
    <source>
        <dbReference type="EMBL" id="KAH9477686.1"/>
    </source>
</evidence>
<accession>A0ACB8GR37</accession>
<protein>
    <submittedName>
        <fullName evidence="1">Uncharacterized protein</fullName>
    </submittedName>
</protein>
<organism evidence="1 2">
    <name type="scientific">Psilocybe cubensis</name>
    <name type="common">Psychedelic mushroom</name>
    <name type="synonym">Stropharia cubensis</name>
    <dbReference type="NCBI Taxonomy" id="181762"/>
    <lineage>
        <taxon>Eukaryota</taxon>
        <taxon>Fungi</taxon>
        <taxon>Dikarya</taxon>
        <taxon>Basidiomycota</taxon>
        <taxon>Agaricomycotina</taxon>
        <taxon>Agaricomycetes</taxon>
        <taxon>Agaricomycetidae</taxon>
        <taxon>Agaricales</taxon>
        <taxon>Agaricineae</taxon>
        <taxon>Strophariaceae</taxon>
        <taxon>Psilocybe</taxon>
    </lineage>
</organism>
<evidence type="ECO:0000313" key="2">
    <source>
        <dbReference type="Proteomes" id="UP000664032"/>
    </source>
</evidence>
<sequence>MTNYNRKLIQFVAVACILEYLSANALKAFCDISAVHLRDPAPGVHLCLKVPHTNIFYVPPIPTILGRNTLLPHANNHASAQQRLSFSVIYTVSRQYHDSFHNLKLPARSINRITSLIRIAGPRLILNLREAYYKPFKDECNREWDDDIDLDLERP</sequence>